<name>A0A1G8CC21_9BACT</name>
<evidence type="ECO:0000313" key="5">
    <source>
        <dbReference type="EMBL" id="SDH42743.1"/>
    </source>
</evidence>
<dbReference type="SUPFAM" id="SSF46785">
    <property type="entry name" value="Winged helix' DNA-binding domain"/>
    <property type="match status" value="1"/>
</dbReference>
<dbReference type="InterPro" id="IPR036388">
    <property type="entry name" value="WH-like_DNA-bd_sf"/>
</dbReference>
<dbReference type="PANTHER" id="PTHR33204">
    <property type="entry name" value="TRANSCRIPTIONAL REGULATOR, MARR FAMILY"/>
    <property type="match status" value="1"/>
</dbReference>
<dbReference type="Pfam" id="PF01638">
    <property type="entry name" value="HxlR"/>
    <property type="match status" value="1"/>
</dbReference>
<dbReference type="Gene3D" id="1.10.10.10">
    <property type="entry name" value="Winged helix-like DNA-binding domain superfamily/Winged helix DNA-binding domain"/>
    <property type="match status" value="1"/>
</dbReference>
<dbReference type="EMBL" id="FNAN01000037">
    <property type="protein sequence ID" value="SDH42743.1"/>
    <property type="molecule type" value="Genomic_DNA"/>
</dbReference>
<reference evidence="6" key="1">
    <citation type="submission" date="2016-10" db="EMBL/GenBank/DDBJ databases">
        <authorList>
            <person name="Varghese N."/>
            <person name="Submissions S."/>
        </authorList>
    </citation>
    <scope>NUCLEOTIDE SEQUENCE [LARGE SCALE GENOMIC DNA]</scope>
    <source>
        <strain evidence="6">DSM 25329</strain>
    </source>
</reference>
<feature type="domain" description="HTH hxlR-type" evidence="4">
    <location>
        <begin position="25"/>
        <end position="124"/>
    </location>
</feature>
<keyword evidence="6" id="KW-1185">Reference proteome</keyword>
<keyword evidence="3" id="KW-0804">Transcription</keyword>
<dbReference type="AlphaFoldDB" id="A0A1G8CC21"/>
<evidence type="ECO:0000256" key="3">
    <source>
        <dbReference type="ARBA" id="ARBA00023163"/>
    </source>
</evidence>
<accession>A0A1G8CC21</accession>
<keyword evidence="1" id="KW-0805">Transcription regulation</keyword>
<dbReference type="PANTHER" id="PTHR33204:SF29">
    <property type="entry name" value="TRANSCRIPTIONAL REGULATOR"/>
    <property type="match status" value="1"/>
</dbReference>
<dbReference type="STRING" id="659014.SAMN04487996_1376"/>
<keyword evidence="2" id="KW-0238">DNA-binding</keyword>
<protein>
    <submittedName>
        <fullName evidence="5">Transcriptional regulator, HxlR family</fullName>
    </submittedName>
</protein>
<dbReference type="OrthoDB" id="8231503at2"/>
<evidence type="ECO:0000259" key="4">
    <source>
        <dbReference type="PROSITE" id="PS51118"/>
    </source>
</evidence>
<dbReference type="Proteomes" id="UP000198748">
    <property type="component" value="Unassembled WGS sequence"/>
</dbReference>
<organism evidence="5 6">
    <name type="scientific">Dyadobacter soli</name>
    <dbReference type="NCBI Taxonomy" id="659014"/>
    <lineage>
        <taxon>Bacteria</taxon>
        <taxon>Pseudomonadati</taxon>
        <taxon>Bacteroidota</taxon>
        <taxon>Cytophagia</taxon>
        <taxon>Cytophagales</taxon>
        <taxon>Spirosomataceae</taxon>
        <taxon>Dyadobacter</taxon>
    </lineage>
</organism>
<dbReference type="PROSITE" id="PS51118">
    <property type="entry name" value="HTH_HXLR"/>
    <property type="match status" value="1"/>
</dbReference>
<proteinExistence type="predicted"/>
<dbReference type="InterPro" id="IPR036390">
    <property type="entry name" value="WH_DNA-bd_sf"/>
</dbReference>
<dbReference type="InterPro" id="IPR002577">
    <property type="entry name" value="HTH_HxlR"/>
</dbReference>
<evidence type="ECO:0000256" key="2">
    <source>
        <dbReference type="ARBA" id="ARBA00023125"/>
    </source>
</evidence>
<sequence>MTDDTIIVDQSITNADSDSFSEKNCNMNITLDIIGGKWKLMLLNKIREECPMRFGVLRRKLPHITQATLTAQLKQLERDGVLLREAYAESPPRVEYKLSEIGKSLIPIMDSLCAWGEEYQRQTRPK</sequence>
<dbReference type="GO" id="GO:0003677">
    <property type="term" value="F:DNA binding"/>
    <property type="evidence" value="ECO:0007669"/>
    <property type="project" value="UniProtKB-KW"/>
</dbReference>
<evidence type="ECO:0000313" key="6">
    <source>
        <dbReference type="Proteomes" id="UP000198748"/>
    </source>
</evidence>
<gene>
    <name evidence="5" type="ORF">SAMN04487996_1376</name>
</gene>
<evidence type="ECO:0000256" key="1">
    <source>
        <dbReference type="ARBA" id="ARBA00023015"/>
    </source>
</evidence>